<dbReference type="Proteomes" id="UP001589718">
    <property type="component" value="Unassembled WGS sequence"/>
</dbReference>
<dbReference type="RefSeq" id="WP_345223029.1">
    <property type="nucleotide sequence ID" value="NZ_BAAAXE010000013.1"/>
</dbReference>
<evidence type="ECO:0000313" key="2">
    <source>
        <dbReference type="EMBL" id="MFB9521139.1"/>
    </source>
</evidence>
<gene>
    <name evidence="2" type="ORF">ACFFTU_14390</name>
</gene>
<accession>A0ABV5PDF0</accession>
<proteinExistence type="predicted"/>
<dbReference type="PANTHER" id="PTHR22916">
    <property type="entry name" value="GLYCOSYLTRANSFERASE"/>
    <property type="match status" value="1"/>
</dbReference>
<dbReference type="PANTHER" id="PTHR22916:SF3">
    <property type="entry name" value="UDP-GLCNAC:BETAGAL BETA-1,3-N-ACETYLGLUCOSAMINYLTRANSFERASE-LIKE PROTEIN 1"/>
    <property type="match status" value="1"/>
</dbReference>
<keyword evidence="3" id="KW-1185">Reference proteome</keyword>
<dbReference type="Gene3D" id="3.90.550.10">
    <property type="entry name" value="Spore Coat Polysaccharide Biosynthesis Protein SpsA, Chain A"/>
    <property type="match status" value="1"/>
</dbReference>
<dbReference type="Pfam" id="PF00535">
    <property type="entry name" value="Glycos_transf_2"/>
    <property type="match status" value="1"/>
</dbReference>
<evidence type="ECO:0000313" key="3">
    <source>
        <dbReference type="Proteomes" id="UP001589718"/>
    </source>
</evidence>
<dbReference type="InterPro" id="IPR001173">
    <property type="entry name" value="Glyco_trans_2-like"/>
</dbReference>
<dbReference type="CDD" id="cd00761">
    <property type="entry name" value="Glyco_tranf_GTA_type"/>
    <property type="match status" value="1"/>
</dbReference>
<reference evidence="2 3" key="1">
    <citation type="submission" date="2024-09" db="EMBL/GenBank/DDBJ databases">
        <authorList>
            <person name="Sun Q."/>
            <person name="Mori K."/>
        </authorList>
    </citation>
    <scope>NUCLEOTIDE SEQUENCE [LARGE SCALE GENOMIC DNA]</scope>
    <source>
        <strain evidence="2 3">JCM 4362</strain>
    </source>
</reference>
<comment type="caution">
    <text evidence="2">The sequence shown here is derived from an EMBL/GenBank/DDBJ whole genome shotgun (WGS) entry which is preliminary data.</text>
</comment>
<dbReference type="SUPFAM" id="SSF53448">
    <property type="entry name" value="Nucleotide-diphospho-sugar transferases"/>
    <property type="match status" value="1"/>
</dbReference>
<protein>
    <submittedName>
        <fullName evidence="2">Glycosyltransferase family 2 protein</fullName>
    </submittedName>
</protein>
<organism evidence="2 3">
    <name type="scientific">Streptomyces cremeus</name>
    <dbReference type="NCBI Taxonomy" id="66881"/>
    <lineage>
        <taxon>Bacteria</taxon>
        <taxon>Bacillati</taxon>
        <taxon>Actinomycetota</taxon>
        <taxon>Actinomycetes</taxon>
        <taxon>Kitasatosporales</taxon>
        <taxon>Streptomycetaceae</taxon>
        <taxon>Streptomyces</taxon>
    </lineage>
</organism>
<sequence length="534" mass="58615">MHPAQITVVVIVFNDADRIATAVESALAQGDAVGEVIVVDDASTDGTCEAVEAIAARHPRVRPLYRTQNSGGCGSPRNDGIAAAAFPYVMFLDSDDVYPPGAADALLAEAAPGIDVVAGSCVRRELPENRDTVWAPALYDTSTGATLPGTVLKGITAHPEFLVDTLSVNKLYRRDFLAEHAAVFPDGPFHYEDFVFTAKVYAAAPRMAVIETPVYIWHVRRADAALSISLRRATLANWEHRVEAHRRVVEVFRTADLPDLAVAAQAKFLDYDLPMYVRELAQRAPDYRADWWKHARTYLADFDPTAYESAEAPSRWLARALTAWPRPVELDRVMALAAQPPRLLPPSYTNAAGEPTLSGRHPEVVLDGLSALPTEKLPVTVNGTVTVGHTLGFTLTIPELHGLLGPLDPQRAVLRLADQHDDLPARIREQPLRRADDRWQATFDVTTKDLADAARLVSWRVQADVICKDGERITTEVRAAHPGVARRRVVPRLGRPLLVQIHVTPRGALMVRIAGGLHGVLDVARHRLKRLLAR</sequence>
<evidence type="ECO:0000259" key="1">
    <source>
        <dbReference type="Pfam" id="PF00535"/>
    </source>
</evidence>
<name>A0ABV5PDF0_STRCM</name>
<dbReference type="EMBL" id="JBHMCR010000006">
    <property type="protein sequence ID" value="MFB9521139.1"/>
    <property type="molecule type" value="Genomic_DNA"/>
</dbReference>
<dbReference type="InterPro" id="IPR029044">
    <property type="entry name" value="Nucleotide-diphossugar_trans"/>
</dbReference>
<feature type="domain" description="Glycosyltransferase 2-like" evidence="1">
    <location>
        <begin position="7"/>
        <end position="131"/>
    </location>
</feature>